<comment type="subcellular location">
    <subcellularLocation>
        <location evidence="1">Nucleus</location>
    </subcellularLocation>
</comment>
<accession>A0A834IQL3</accession>
<dbReference type="GO" id="GO:0005654">
    <property type="term" value="C:nucleoplasm"/>
    <property type="evidence" value="ECO:0007669"/>
    <property type="project" value="TreeGrafter"/>
</dbReference>
<evidence type="ECO:0000256" key="2">
    <source>
        <dbReference type="ARBA" id="ARBA00023242"/>
    </source>
</evidence>
<dbReference type="InterPro" id="IPR052464">
    <property type="entry name" value="Synovial_Prolif_Regulator"/>
</dbReference>
<keyword evidence="2" id="KW-0539">Nucleus</keyword>
<dbReference type="OrthoDB" id="277011at2759"/>
<protein>
    <submittedName>
        <fullName evidence="4">Uncharacterized protein</fullName>
    </submittedName>
</protein>
<evidence type="ECO:0000256" key="1">
    <source>
        <dbReference type="ARBA" id="ARBA00004123"/>
    </source>
</evidence>
<dbReference type="PANTHER" id="PTHR23424">
    <property type="entry name" value="SERUM AMYLOID A"/>
    <property type="match status" value="1"/>
</dbReference>
<proteinExistence type="inferred from homology"/>
<reference evidence="4" key="1">
    <citation type="submission" date="2020-08" db="EMBL/GenBank/DDBJ databases">
        <title>Genome sequencing and assembly of the red palm weevil Rhynchophorus ferrugineus.</title>
        <authorList>
            <person name="Dias G.B."/>
            <person name="Bergman C.M."/>
            <person name="Manee M."/>
        </authorList>
    </citation>
    <scope>NUCLEOTIDE SEQUENCE</scope>
    <source>
        <strain evidence="4">AA-2017</strain>
        <tissue evidence="4">Whole larva</tissue>
    </source>
</reference>
<comment type="caution">
    <text evidence="4">The sequence shown here is derived from an EMBL/GenBank/DDBJ whole genome shotgun (WGS) entry which is preliminary data.</text>
</comment>
<dbReference type="InterPro" id="IPR016024">
    <property type="entry name" value="ARM-type_fold"/>
</dbReference>
<sequence>MSIAQSSNINADDIDDDTKEKLKGDNIGDTLYSQSFVLKTLMQLSDIKWSQDMEQDLCFLWDMTLDKDVCIYLFQLNYPSLACSVIIQHVEERLTEILVGILANLLIADCEKNISDNELQIALNSLESSHPAILIQVMRVIESIAFYMPERIILIGKNMLDKMQYILKYSENYMLITHTLQAFLKLTDNFKLAESEVNAQLYVSVAIGFDTIFSVEYNNFEVEIDMEETSKVVKIFLQLIANLSEYANRYNCREDISTCINHCPKLSTTICRLLKHFSDESNLFPISRDFNTFVQCFLIIFTTRSVTIISDLEKGIFTDIFQPLCKILYYLHKCKSEVTETFNVVLELIAFTIYSVDRKAVLYELKQLQYRRGIVILNSLKENSKSYDFNISENLRFLFTHFK</sequence>
<evidence type="ECO:0000313" key="5">
    <source>
        <dbReference type="Proteomes" id="UP000625711"/>
    </source>
</evidence>
<keyword evidence="5" id="KW-1185">Reference proteome</keyword>
<organism evidence="4 5">
    <name type="scientific">Rhynchophorus ferrugineus</name>
    <name type="common">Red palm weevil</name>
    <name type="synonym">Curculio ferrugineus</name>
    <dbReference type="NCBI Taxonomy" id="354439"/>
    <lineage>
        <taxon>Eukaryota</taxon>
        <taxon>Metazoa</taxon>
        <taxon>Ecdysozoa</taxon>
        <taxon>Arthropoda</taxon>
        <taxon>Hexapoda</taxon>
        <taxon>Insecta</taxon>
        <taxon>Pterygota</taxon>
        <taxon>Neoptera</taxon>
        <taxon>Endopterygota</taxon>
        <taxon>Coleoptera</taxon>
        <taxon>Polyphaga</taxon>
        <taxon>Cucujiformia</taxon>
        <taxon>Curculionidae</taxon>
        <taxon>Dryophthorinae</taxon>
        <taxon>Rhynchophorus</taxon>
    </lineage>
</organism>
<evidence type="ECO:0000256" key="3">
    <source>
        <dbReference type="ARBA" id="ARBA00038401"/>
    </source>
</evidence>
<dbReference type="SUPFAM" id="SSF48371">
    <property type="entry name" value="ARM repeat"/>
    <property type="match status" value="1"/>
</dbReference>
<dbReference type="AlphaFoldDB" id="A0A834IQL3"/>
<dbReference type="EMBL" id="JAACXV010000183">
    <property type="protein sequence ID" value="KAF7282235.1"/>
    <property type="molecule type" value="Genomic_DNA"/>
</dbReference>
<name>A0A834IQL3_RHYFE</name>
<dbReference type="PANTHER" id="PTHR23424:SF23">
    <property type="entry name" value="PROTEIN SAAL1"/>
    <property type="match status" value="1"/>
</dbReference>
<dbReference type="Proteomes" id="UP000625711">
    <property type="component" value="Unassembled WGS sequence"/>
</dbReference>
<gene>
    <name evidence="4" type="ORF">GWI33_003034</name>
</gene>
<evidence type="ECO:0000313" key="4">
    <source>
        <dbReference type="EMBL" id="KAF7282235.1"/>
    </source>
</evidence>
<comment type="similarity">
    <text evidence="3">Belongs to the SAAL1 family.</text>
</comment>